<dbReference type="CDD" id="cd00609">
    <property type="entry name" value="AAT_like"/>
    <property type="match status" value="1"/>
</dbReference>
<dbReference type="EMBL" id="JAHBCL010000052">
    <property type="protein sequence ID" value="MBS7528670.1"/>
    <property type="molecule type" value="Genomic_DNA"/>
</dbReference>
<dbReference type="InterPro" id="IPR036390">
    <property type="entry name" value="WH_DNA-bd_sf"/>
</dbReference>
<keyword evidence="4" id="KW-0238">DNA-binding</keyword>
<dbReference type="InterPro" id="IPR015421">
    <property type="entry name" value="PyrdxlP-dep_Trfase_major"/>
</dbReference>
<dbReference type="Pfam" id="PF00155">
    <property type="entry name" value="Aminotran_1_2"/>
    <property type="match status" value="1"/>
</dbReference>
<dbReference type="Proteomes" id="UP000746471">
    <property type="component" value="Unassembled WGS sequence"/>
</dbReference>
<evidence type="ECO:0000313" key="8">
    <source>
        <dbReference type="Proteomes" id="UP000746471"/>
    </source>
</evidence>
<keyword evidence="7" id="KW-0808">Transferase</keyword>
<dbReference type="InterPro" id="IPR051446">
    <property type="entry name" value="HTH_trans_reg/aminotransferase"/>
</dbReference>
<evidence type="ECO:0000256" key="5">
    <source>
        <dbReference type="ARBA" id="ARBA00023163"/>
    </source>
</evidence>
<dbReference type="Gene3D" id="3.90.1150.10">
    <property type="entry name" value="Aspartate Aminotransferase, domain 1"/>
    <property type="match status" value="1"/>
</dbReference>
<evidence type="ECO:0000256" key="3">
    <source>
        <dbReference type="ARBA" id="ARBA00023015"/>
    </source>
</evidence>
<dbReference type="RefSeq" id="WP_213238527.1">
    <property type="nucleotide sequence ID" value="NZ_JAHBCL010000052.1"/>
</dbReference>
<keyword evidence="5" id="KW-0804">Transcription</keyword>
<keyword evidence="7" id="KW-0032">Aminotransferase</keyword>
<evidence type="ECO:0000313" key="7">
    <source>
        <dbReference type="EMBL" id="MBS7528670.1"/>
    </source>
</evidence>
<evidence type="ECO:0000259" key="6">
    <source>
        <dbReference type="PROSITE" id="PS50949"/>
    </source>
</evidence>
<dbReference type="Gene3D" id="3.40.640.10">
    <property type="entry name" value="Type I PLP-dependent aspartate aminotransferase-like (Major domain)"/>
    <property type="match status" value="1"/>
</dbReference>
<feature type="domain" description="HTH gntR-type" evidence="6">
    <location>
        <begin position="11"/>
        <end position="79"/>
    </location>
</feature>
<dbReference type="PANTHER" id="PTHR46577">
    <property type="entry name" value="HTH-TYPE TRANSCRIPTIONAL REGULATORY PROTEIN GABR"/>
    <property type="match status" value="1"/>
</dbReference>
<dbReference type="InterPro" id="IPR000524">
    <property type="entry name" value="Tscrpt_reg_HTH_GntR"/>
</dbReference>
<keyword evidence="2" id="KW-0663">Pyridoxal phosphate</keyword>
<gene>
    <name evidence="7" type="ORF">KHM83_18535</name>
</gene>
<organism evidence="7 8">
    <name type="scientific">Fusibacter paucivorans</name>
    <dbReference type="NCBI Taxonomy" id="76009"/>
    <lineage>
        <taxon>Bacteria</taxon>
        <taxon>Bacillati</taxon>
        <taxon>Bacillota</taxon>
        <taxon>Clostridia</taxon>
        <taxon>Eubacteriales</taxon>
        <taxon>Eubacteriales Family XII. Incertae Sedis</taxon>
        <taxon>Fusibacter</taxon>
    </lineage>
</organism>
<evidence type="ECO:0000256" key="4">
    <source>
        <dbReference type="ARBA" id="ARBA00023125"/>
    </source>
</evidence>
<evidence type="ECO:0000256" key="1">
    <source>
        <dbReference type="ARBA" id="ARBA00005384"/>
    </source>
</evidence>
<keyword evidence="3" id="KW-0805">Transcription regulation</keyword>
<dbReference type="InterPro" id="IPR015422">
    <property type="entry name" value="PyrdxlP-dep_Trfase_small"/>
</dbReference>
<comment type="similarity">
    <text evidence="1">In the C-terminal section; belongs to the class-I pyridoxal-phosphate-dependent aminotransferase family.</text>
</comment>
<dbReference type="SMART" id="SM00345">
    <property type="entry name" value="HTH_GNTR"/>
    <property type="match status" value="1"/>
</dbReference>
<dbReference type="InterPro" id="IPR036388">
    <property type="entry name" value="WH-like_DNA-bd_sf"/>
</dbReference>
<name>A0ABS5PU31_9FIRM</name>
<protein>
    <submittedName>
        <fullName evidence="7">PLP-dependent aminotransferase family protein</fullName>
    </submittedName>
</protein>
<dbReference type="CDD" id="cd07377">
    <property type="entry name" value="WHTH_GntR"/>
    <property type="match status" value="1"/>
</dbReference>
<dbReference type="PANTHER" id="PTHR46577:SF1">
    <property type="entry name" value="HTH-TYPE TRANSCRIPTIONAL REGULATORY PROTEIN GABR"/>
    <property type="match status" value="1"/>
</dbReference>
<dbReference type="GO" id="GO:0008483">
    <property type="term" value="F:transaminase activity"/>
    <property type="evidence" value="ECO:0007669"/>
    <property type="project" value="UniProtKB-KW"/>
</dbReference>
<proteinExistence type="inferred from homology"/>
<comment type="caution">
    <text evidence="7">The sequence shown here is derived from an EMBL/GenBank/DDBJ whole genome shotgun (WGS) entry which is preliminary data.</text>
</comment>
<sequence>MWLPKQINTNIALYKAIADSLERDIHTGKLKSNDRLPPQRQLAETIGVNLTTVTRAYREANQRGLIETRKGDGTYVKARGIAYNANTSIQALQNSLIDFGFVNPGIADLTPLLKTIRQVGSASEVMDIYHYVDSAGLQRHRQTAANWLSQFGFRNINVNQIILTGGAMNAIHCTLLGLFQPGDTIASDPLTFPGFINAAKLCGIHLMAIPSDNEGMLPTALADACHTQQIKGVYLMPNMQNPTSTCMSDRRKMQLAEVIRSADLRLIEDDVFAFTNLESTTALSAMLPQHSIYICSFSKTLYPGLRIAYVKVSGRDCNAFLNALVHTVWMASPLNAEILSRMIESNDIHKVAVSIRAAISSRQQFARKNLSDFELSVNQESMFLWLTLPEEWHADAFENAALRVGIRVIASKKFSVDNSHCPNAIRIALTTEPDDKRFHEGILKLKALLHQSPTVVDAVM</sequence>
<dbReference type="InterPro" id="IPR015424">
    <property type="entry name" value="PyrdxlP-dep_Trfase"/>
</dbReference>
<reference evidence="7 8" key="1">
    <citation type="submission" date="2021-05" db="EMBL/GenBank/DDBJ databases">
        <title>Fusibacter ferrireducens sp. nov., an anaerobic, sulfur- and Fe-reducing bacterium isolated from the mangrove sediment.</title>
        <authorList>
            <person name="Qiu D."/>
        </authorList>
    </citation>
    <scope>NUCLEOTIDE SEQUENCE [LARGE SCALE GENOMIC DNA]</scope>
    <source>
        <strain evidence="7 8">DSM 12116</strain>
    </source>
</reference>
<accession>A0ABS5PU31</accession>
<dbReference type="Gene3D" id="1.10.10.10">
    <property type="entry name" value="Winged helix-like DNA-binding domain superfamily/Winged helix DNA-binding domain"/>
    <property type="match status" value="1"/>
</dbReference>
<dbReference type="Pfam" id="PF00392">
    <property type="entry name" value="GntR"/>
    <property type="match status" value="1"/>
</dbReference>
<dbReference type="PROSITE" id="PS50949">
    <property type="entry name" value="HTH_GNTR"/>
    <property type="match status" value="1"/>
</dbReference>
<keyword evidence="8" id="KW-1185">Reference proteome</keyword>
<evidence type="ECO:0000256" key="2">
    <source>
        <dbReference type="ARBA" id="ARBA00022898"/>
    </source>
</evidence>
<dbReference type="SUPFAM" id="SSF53383">
    <property type="entry name" value="PLP-dependent transferases"/>
    <property type="match status" value="1"/>
</dbReference>
<dbReference type="InterPro" id="IPR004839">
    <property type="entry name" value="Aminotransferase_I/II_large"/>
</dbReference>
<dbReference type="SUPFAM" id="SSF46785">
    <property type="entry name" value="Winged helix' DNA-binding domain"/>
    <property type="match status" value="1"/>
</dbReference>